<reference evidence="1 2" key="1">
    <citation type="journal article" date="2021" name="Sci. Rep.">
        <title>Genome sequencing of the multicellular alga Astrephomene provides insights into convergent evolution of germ-soma differentiation.</title>
        <authorList>
            <person name="Yamashita S."/>
            <person name="Yamamoto K."/>
            <person name="Matsuzaki R."/>
            <person name="Suzuki S."/>
            <person name="Yamaguchi H."/>
            <person name="Hirooka S."/>
            <person name="Minakuchi Y."/>
            <person name="Miyagishima S."/>
            <person name="Kawachi M."/>
            <person name="Toyoda A."/>
            <person name="Nozaki H."/>
        </authorList>
    </citation>
    <scope>NUCLEOTIDE SEQUENCE [LARGE SCALE GENOMIC DNA]</scope>
    <source>
        <strain evidence="1 2">NIES-4017</strain>
    </source>
</reference>
<dbReference type="AlphaFoldDB" id="A0AAD3DS97"/>
<evidence type="ECO:0000313" key="1">
    <source>
        <dbReference type="EMBL" id="GFR47111.1"/>
    </source>
</evidence>
<evidence type="ECO:0000313" key="2">
    <source>
        <dbReference type="Proteomes" id="UP001054857"/>
    </source>
</evidence>
<proteinExistence type="predicted"/>
<keyword evidence="2" id="KW-1185">Reference proteome</keyword>
<name>A0AAD3DS97_9CHLO</name>
<comment type="caution">
    <text evidence="1">The sequence shown here is derived from an EMBL/GenBank/DDBJ whole genome shotgun (WGS) entry which is preliminary data.</text>
</comment>
<organism evidence="1 2">
    <name type="scientific">Astrephomene gubernaculifera</name>
    <dbReference type="NCBI Taxonomy" id="47775"/>
    <lineage>
        <taxon>Eukaryota</taxon>
        <taxon>Viridiplantae</taxon>
        <taxon>Chlorophyta</taxon>
        <taxon>core chlorophytes</taxon>
        <taxon>Chlorophyceae</taxon>
        <taxon>CS clade</taxon>
        <taxon>Chlamydomonadales</taxon>
        <taxon>Astrephomenaceae</taxon>
        <taxon>Astrephomene</taxon>
    </lineage>
</organism>
<dbReference type="EMBL" id="BMAR01000017">
    <property type="protein sequence ID" value="GFR47111.1"/>
    <property type="molecule type" value="Genomic_DNA"/>
</dbReference>
<sequence>MAGNIADIYAACRSSSSADELLALLLKPGVATEVAHHIRERGPSKEVVGLLERCFQALRKGSLHAAGLTSGQDGEAEEDDNGEQQQMRLEKVMGTLFKAAVAIMGGDGDDAESAAYPSLLQENVDLLNFKQLAALLSEICRTVEGGSRGAVRMLQLLPRAATQLLAMGAPEDEAEEDAALEAAVGGGRGAAGGGPASAAANHVGTALHRLTHAEWIPERRGGGAAAGGGGGGGTVLAVPIMEALREVPMTPAQLRAVVLRCLSACGG</sequence>
<feature type="non-terminal residue" evidence="1">
    <location>
        <position position="267"/>
    </location>
</feature>
<gene>
    <name evidence="1" type="ORF">Agub_g8796</name>
</gene>
<dbReference type="Proteomes" id="UP001054857">
    <property type="component" value="Unassembled WGS sequence"/>
</dbReference>
<accession>A0AAD3DS97</accession>
<protein>
    <submittedName>
        <fullName evidence="1">Uncharacterized protein</fullName>
    </submittedName>
</protein>